<sequence length="212" mass="23412">MATEKKETAQRDAQGVRKQSYKRFKEGRDYEPTDAETTAALCDAFLTGFLQTEETPEGGEVQNKGGRPRKLETVEEFTEVAEKYILYIKDRAAEGVRLVPDVEGFCSFAGISRETLNNWETARPGAYSDTIKRLKTSIAAFKKQLAFAGKIPPIVFATDMNNNHGYTQAAQKIDLNVGKQAAELPTAAEIAQRLPVEMSGKDPADTDTDINI</sequence>
<gene>
    <name evidence="2" type="ORF">LIZ56_03685</name>
</gene>
<feature type="region of interest" description="Disordered" evidence="1">
    <location>
        <begin position="1"/>
        <end position="33"/>
    </location>
</feature>
<protein>
    <submittedName>
        <fullName evidence="2">DNA-packaging protein</fullName>
    </submittedName>
</protein>
<dbReference type="Proteomes" id="UP001197684">
    <property type="component" value="Unassembled WGS sequence"/>
</dbReference>
<dbReference type="RefSeq" id="WP_306780577.1">
    <property type="nucleotide sequence ID" value="NZ_JAJCJK010000004.1"/>
</dbReference>
<organism evidence="2 3">
    <name type="scientific">Agathobacter rectalis</name>
    <dbReference type="NCBI Taxonomy" id="39491"/>
    <lineage>
        <taxon>Bacteria</taxon>
        <taxon>Bacillati</taxon>
        <taxon>Bacillota</taxon>
        <taxon>Clostridia</taxon>
        <taxon>Lachnospirales</taxon>
        <taxon>Lachnospiraceae</taxon>
        <taxon>Agathobacter</taxon>
    </lineage>
</organism>
<dbReference type="Gene3D" id="1.10.132.80">
    <property type="match status" value="1"/>
</dbReference>
<name>A0AAW4U968_9FIRM</name>
<dbReference type="Pfam" id="PF16677">
    <property type="entry name" value="GP3_package"/>
    <property type="match status" value="1"/>
</dbReference>
<feature type="compositionally biased region" description="Basic and acidic residues" evidence="1">
    <location>
        <begin position="1"/>
        <end position="10"/>
    </location>
</feature>
<proteinExistence type="predicted"/>
<dbReference type="AlphaFoldDB" id="A0AAW4U968"/>
<dbReference type="InterPro" id="IPR032066">
    <property type="entry name" value="GP3_package"/>
</dbReference>
<reference evidence="2" key="1">
    <citation type="submission" date="2021-10" db="EMBL/GenBank/DDBJ databases">
        <title>Collection of gut derived symbiotic bacterial strains cultured from healthy donors.</title>
        <authorList>
            <person name="Lin H."/>
            <person name="Littmann E."/>
            <person name="Kohout C."/>
            <person name="Pamer E.G."/>
        </authorList>
    </citation>
    <scope>NUCLEOTIDE SEQUENCE</scope>
    <source>
        <strain evidence="2">DFI.9.42</strain>
    </source>
</reference>
<evidence type="ECO:0000313" key="3">
    <source>
        <dbReference type="Proteomes" id="UP001197684"/>
    </source>
</evidence>
<evidence type="ECO:0000256" key="1">
    <source>
        <dbReference type="SAM" id="MobiDB-lite"/>
    </source>
</evidence>
<comment type="caution">
    <text evidence="2">The sequence shown here is derived from an EMBL/GenBank/DDBJ whole genome shotgun (WGS) entry which is preliminary data.</text>
</comment>
<accession>A0AAW4U968</accession>
<dbReference type="EMBL" id="JAJCJK010000004">
    <property type="protein sequence ID" value="MCB6937514.1"/>
    <property type="molecule type" value="Genomic_DNA"/>
</dbReference>
<evidence type="ECO:0000313" key="2">
    <source>
        <dbReference type="EMBL" id="MCB6937514.1"/>
    </source>
</evidence>